<keyword evidence="1" id="KW-1133">Transmembrane helix</keyword>
<dbReference type="Proteomes" id="UP000076603">
    <property type="component" value="Unassembled WGS sequence"/>
</dbReference>
<feature type="transmembrane region" description="Helical" evidence="1">
    <location>
        <begin position="30"/>
        <end position="50"/>
    </location>
</feature>
<dbReference type="PANTHER" id="PTHR45228">
    <property type="entry name" value="CYCLIC DI-GMP PHOSPHODIESTERASE TM_0186-RELATED"/>
    <property type="match status" value="1"/>
</dbReference>
<dbReference type="InterPro" id="IPR052020">
    <property type="entry name" value="Cyclic_di-GMP/3'3'-cGAMP_PDE"/>
</dbReference>
<feature type="transmembrane region" description="Helical" evidence="1">
    <location>
        <begin position="127"/>
        <end position="146"/>
    </location>
</feature>
<dbReference type="EC" id="3.1.4.52" evidence="3"/>
<keyword evidence="1" id="KW-0812">Transmembrane</keyword>
<dbReference type="Pfam" id="PF13487">
    <property type="entry name" value="HD_5"/>
    <property type="match status" value="1"/>
</dbReference>
<dbReference type="EMBL" id="LWAE01000002">
    <property type="protein sequence ID" value="KZL92363.1"/>
    <property type="molecule type" value="Genomic_DNA"/>
</dbReference>
<evidence type="ECO:0000313" key="4">
    <source>
        <dbReference type="Proteomes" id="UP000076603"/>
    </source>
</evidence>
<name>A0A162T8X0_9CLOT</name>
<feature type="transmembrane region" description="Helical" evidence="1">
    <location>
        <begin position="220"/>
        <end position="241"/>
    </location>
</feature>
<dbReference type="RefSeq" id="WP_082831877.1">
    <property type="nucleotide sequence ID" value="NZ_FQXL01000004.1"/>
</dbReference>
<dbReference type="InterPro" id="IPR033425">
    <property type="entry name" value="MASE3"/>
</dbReference>
<comment type="caution">
    <text evidence="3">The sequence shown here is derived from an EMBL/GenBank/DDBJ whole genome shotgun (WGS) entry which is preliminary data.</text>
</comment>
<dbReference type="Pfam" id="PF17159">
    <property type="entry name" value="MASE3"/>
    <property type="match status" value="1"/>
</dbReference>
<accession>A0A162T8X0</accession>
<keyword evidence="4" id="KW-1185">Reference proteome</keyword>
<dbReference type="GO" id="GO:0071111">
    <property type="term" value="F:cyclic-guanylate-specific phosphodiesterase activity"/>
    <property type="evidence" value="ECO:0007669"/>
    <property type="project" value="UniProtKB-EC"/>
</dbReference>
<feature type="transmembrane region" description="Helical" evidence="1">
    <location>
        <begin position="101"/>
        <end position="120"/>
    </location>
</feature>
<dbReference type="InterPro" id="IPR003607">
    <property type="entry name" value="HD/PDEase_dom"/>
</dbReference>
<feature type="domain" description="HD-GYP" evidence="2">
    <location>
        <begin position="252"/>
        <end position="438"/>
    </location>
</feature>
<dbReference type="PATRIC" id="fig|1121326.3.peg.2164"/>
<organism evidence="3 4">
    <name type="scientific">Clostridium magnum DSM 2767</name>
    <dbReference type="NCBI Taxonomy" id="1121326"/>
    <lineage>
        <taxon>Bacteria</taxon>
        <taxon>Bacillati</taxon>
        <taxon>Bacillota</taxon>
        <taxon>Clostridia</taxon>
        <taxon>Eubacteriales</taxon>
        <taxon>Clostridiaceae</taxon>
        <taxon>Clostridium</taxon>
    </lineage>
</organism>
<proteinExistence type="predicted"/>
<dbReference type="AlphaFoldDB" id="A0A162T8X0"/>
<reference evidence="3 4" key="1">
    <citation type="submission" date="2016-04" db="EMBL/GenBank/DDBJ databases">
        <title>Genome sequence of Clostridium magnum DSM 2767.</title>
        <authorList>
            <person name="Poehlein A."/>
            <person name="Uhlig R."/>
            <person name="Fischer R."/>
            <person name="Bahl H."/>
            <person name="Daniel R."/>
        </authorList>
    </citation>
    <scope>NUCLEOTIDE SEQUENCE [LARGE SCALE GENOMIC DNA]</scope>
    <source>
        <strain evidence="3 4">DSM 2767</strain>
    </source>
</reference>
<evidence type="ECO:0000313" key="3">
    <source>
        <dbReference type="EMBL" id="KZL92363.1"/>
    </source>
</evidence>
<dbReference type="SMART" id="SM00471">
    <property type="entry name" value="HDc"/>
    <property type="match status" value="1"/>
</dbReference>
<feature type="transmembrane region" description="Helical" evidence="1">
    <location>
        <begin position="7"/>
        <end position="24"/>
    </location>
</feature>
<evidence type="ECO:0000259" key="2">
    <source>
        <dbReference type="PROSITE" id="PS51832"/>
    </source>
</evidence>
<evidence type="ECO:0000256" key="1">
    <source>
        <dbReference type="SAM" id="Phobius"/>
    </source>
</evidence>
<keyword evidence="3" id="KW-0378">Hydrolase</keyword>
<dbReference type="STRING" id="1121326.CLMAG_21720"/>
<dbReference type="PROSITE" id="PS51832">
    <property type="entry name" value="HD_GYP"/>
    <property type="match status" value="1"/>
</dbReference>
<dbReference type="SUPFAM" id="SSF109604">
    <property type="entry name" value="HD-domain/PDEase-like"/>
    <property type="match status" value="1"/>
</dbReference>
<dbReference type="InterPro" id="IPR037522">
    <property type="entry name" value="HD_GYP_dom"/>
</dbReference>
<dbReference type="CDD" id="cd00077">
    <property type="entry name" value="HDc"/>
    <property type="match status" value="1"/>
</dbReference>
<sequence length="438" mass="50206">MNLLIENFESICIAIFMPALLVIVGLNNYLFFHTGVEIFCIVISIVIFATSVRTFRYSRNSFTLFLGYIYFFMGVLTFFHLTTYYGINIFKIDSPNIATQFWIASKYFQALALLIAATFITTPIKKIPAFLVMLTTTAIIIISIMLTEVFPTSFIAGRGLTPFNIISKYVICFVLILSMITLHRNKNCIDGPCYRPVILSIIFTILAELTFTLYKGSYQFPNMAGYLLTMAAYYSVYWCVFSKGVVIPYHKLEISYDKTIEGWSKALELRDAETKGHSDRVVKATIELAKAYGIEEDKLVHIRRGALLHDIGKIGIPDSILFKHGKLTDEEWKVMHKHPEYAYELLSTSPYLIPAIDIPYYHHEKWDGSGYPCRLSGKDIPIAARIFAIVDVWDALSSDRPYRKAWTKEQIIDYIKSLSGIHFDPEIVKLFLEKIYEE</sequence>
<dbReference type="Gene3D" id="1.10.3210.10">
    <property type="entry name" value="Hypothetical protein af1432"/>
    <property type="match status" value="1"/>
</dbReference>
<keyword evidence="1" id="KW-0472">Membrane</keyword>
<gene>
    <name evidence="3" type="primary">rpfG_3</name>
    <name evidence="3" type="ORF">CLMAG_21720</name>
</gene>
<feature type="transmembrane region" description="Helical" evidence="1">
    <location>
        <begin position="194"/>
        <end position="214"/>
    </location>
</feature>
<protein>
    <submittedName>
        <fullName evidence="3">Cyclic di-GMP phosphodiesterase response regulator RpfG</fullName>
        <ecNumber evidence="3">3.1.4.52</ecNumber>
    </submittedName>
</protein>
<feature type="transmembrane region" description="Helical" evidence="1">
    <location>
        <begin position="62"/>
        <end position="81"/>
    </location>
</feature>
<dbReference type="PANTHER" id="PTHR45228:SF1">
    <property type="entry name" value="CYCLIC DI-GMP PHOSPHODIESTERASE TM_0186"/>
    <property type="match status" value="1"/>
</dbReference>